<keyword evidence="10" id="KW-1185">Reference proteome</keyword>
<dbReference type="OMA" id="AMARPCK"/>
<keyword evidence="7" id="KW-0675">Receptor</keyword>
<keyword evidence="3" id="KW-0217">Developmental protein</keyword>
<evidence type="ECO:0000256" key="5">
    <source>
        <dbReference type="ARBA" id="ARBA00022989"/>
    </source>
</evidence>
<evidence type="ECO:0000259" key="9">
    <source>
        <dbReference type="PROSITE" id="PS50261"/>
    </source>
</evidence>
<feature type="transmembrane region" description="Helical" evidence="8">
    <location>
        <begin position="199"/>
        <end position="221"/>
    </location>
</feature>
<dbReference type="PRINTS" id="PR00489">
    <property type="entry name" value="FRIZZLED"/>
</dbReference>
<evidence type="ECO:0000256" key="1">
    <source>
        <dbReference type="ARBA" id="ARBA00004141"/>
    </source>
</evidence>
<evidence type="ECO:0000256" key="4">
    <source>
        <dbReference type="ARBA" id="ARBA00022692"/>
    </source>
</evidence>
<feature type="transmembrane region" description="Helical" evidence="8">
    <location>
        <begin position="44"/>
        <end position="64"/>
    </location>
</feature>
<accession>A0A915K5Q9</accession>
<evidence type="ECO:0000256" key="3">
    <source>
        <dbReference type="ARBA" id="ARBA00022473"/>
    </source>
</evidence>
<evidence type="ECO:0000313" key="11">
    <source>
        <dbReference type="WBParaSite" id="nRc.2.0.1.t33534-RA"/>
    </source>
</evidence>
<keyword evidence="6 8" id="KW-0472">Membrane</keyword>
<feature type="transmembrane region" description="Helical" evidence="8">
    <location>
        <begin position="90"/>
        <end position="117"/>
    </location>
</feature>
<evidence type="ECO:0000313" key="10">
    <source>
        <dbReference type="Proteomes" id="UP000887565"/>
    </source>
</evidence>
<dbReference type="PANTHER" id="PTHR11309:SF126">
    <property type="entry name" value="FRIZZLED-2"/>
    <property type="match status" value="1"/>
</dbReference>
<dbReference type="PANTHER" id="PTHR11309">
    <property type="entry name" value="FRIZZLED"/>
    <property type="match status" value="1"/>
</dbReference>
<name>A0A915K5Q9_ROMCU</name>
<dbReference type="GO" id="GO:0042813">
    <property type="term" value="F:Wnt receptor activity"/>
    <property type="evidence" value="ECO:0007669"/>
    <property type="project" value="TreeGrafter"/>
</dbReference>
<dbReference type="PROSITE" id="PS50261">
    <property type="entry name" value="G_PROTEIN_RECEP_F2_4"/>
    <property type="match status" value="1"/>
</dbReference>
<sequence>MLVGPQIVLWSPSQIRVETGWVILSFNWFLAAGLKWSTEAIAGYTAWFHFFAWALPAVLTISVLSTSSVDGDPFAGVCYVGNTDINALRLFVLSPLFTCLLIGSFFLLAGFVSLFRIRNLVKNQRNGVCRIEKLEKLMVRIGIFSVLYTVPATVVLACHFYEQYYRRFWEASAVCRGRCFSSNNVYNMNYRNSSRQSEYFLFIVKYFTCLLVGISSGIWIWTKKTWSAWKNFLATLVCCCSEVGTTAPAGYSPAEAIIIKSHTDLTNGLYSKHYHPINRI</sequence>
<comment type="subcellular location">
    <subcellularLocation>
        <location evidence="1">Membrane</location>
        <topology evidence="1">Multi-pass membrane protein</topology>
    </subcellularLocation>
</comment>
<evidence type="ECO:0000256" key="6">
    <source>
        <dbReference type="ARBA" id="ARBA00023136"/>
    </source>
</evidence>
<dbReference type="GO" id="GO:0017147">
    <property type="term" value="F:Wnt-protein binding"/>
    <property type="evidence" value="ECO:0007669"/>
    <property type="project" value="TreeGrafter"/>
</dbReference>
<organism evidence="10 11">
    <name type="scientific">Romanomermis culicivorax</name>
    <name type="common">Nematode worm</name>
    <dbReference type="NCBI Taxonomy" id="13658"/>
    <lineage>
        <taxon>Eukaryota</taxon>
        <taxon>Metazoa</taxon>
        <taxon>Ecdysozoa</taxon>
        <taxon>Nematoda</taxon>
        <taxon>Enoplea</taxon>
        <taxon>Dorylaimia</taxon>
        <taxon>Mermithida</taxon>
        <taxon>Mermithoidea</taxon>
        <taxon>Mermithidae</taxon>
        <taxon>Romanomermis</taxon>
    </lineage>
</organism>
<dbReference type="InterPro" id="IPR017981">
    <property type="entry name" value="GPCR_2-like_7TM"/>
</dbReference>
<dbReference type="GO" id="GO:0060070">
    <property type="term" value="P:canonical Wnt signaling pathway"/>
    <property type="evidence" value="ECO:0007669"/>
    <property type="project" value="TreeGrafter"/>
</dbReference>
<dbReference type="SMART" id="SM01330">
    <property type="entry name" value="Frizzled"/>
    <property type="match status" value="1"/>
</dbReference>
<evidence type="ECO:0000256" key="8">
    <source>
        <dbReference type="SAM" id="Phobius"/>
    </source>
</evidence>
<reference evidence="11" key="1">
    <citation type="submission" date="2022-11" db="UniProtKB">
        <authorList>
            <consortium name="WormBaseParasite"/>
        </authorList>
    </citation>
    <scope>IDENTIFICATION</scope>
</reference>
<dbReference type="AlphaFoldDB" id="A0A915K5Q9"/>
<comment type="similarity">
    <text evidence="2">Belongs to the G-protein coupled receptor Fz/Smo family.</text>
</comment>
<keyword evidence="5 8" id="KW-1133">Transmembrane helix</keyword>
<dbReference type="Pfam" id="PF01534">
    <property type="entry name" value="Frizzled"/>
    <property type="match status" value="1"/>
</dbReference>
<keyword evidence="4 8" id="KW-0812">Transmembrane</keyword>
<dbReference type="Proteomes" id="UP000887565">
    <property type="component" value="Unplaced"/>
</dbReference>
<evidence type="ECO:0000256" key="2">
    <source>
        <dbReference type="ARBA" id="ARBA00008077"/>
    </source>
</evidence>
<feature type="transmembrane region" description="Helical" evidence="8">
    <location>
        <begin position="20"/>
        <end position="37"/>
    </location>
</feature>
<feature type="domain" description="G-protein coupled receptors family 2 profile 2" evidence="9">
    <location>
        <begin position="21"/>
        <end position="228"/>
    </location>
</feature>
<protein>
    <submittedName>
        <fullName evidence="11">G-protein coupled receptors family 2 profile 2 domain-containing protein</fullName>
    </submittedName>
</protein>
<dbReference type="InterPro" id="IPR000539">
    <property type="entry name" value="Frizzled/Smoothened_7TM"/>
</dbReference>
<dbReference type="Gene3D" id="1.20.1070.10">
    <property type="entry name" value="Rhodopsin 7-helix transmembrane proteins"/>
    <property type="match status" value="1"/>
</dbReference>
<feature type="transmembrane region" description="Helical" evidence="8">
    <location>
        <begin position="137"/>
        <end position="162"/>
    </location>
</feature>
<dbReference type="GO" id="GO:0005886">
    <property type="term" value="C:plasma membrane"/>
    <property type="evidence" value="ECO:0007669"/>
    <property type="project" value="TreeGrafter"/>
</dbReference>
<dbReference type="GO" id="GO:0035567">
    <property type="term" value="P:non-canonical Wnt signaling pathway"/>
    <property type="evidence" value="ECO:0007669"/>
    <property type="project" value="TreeGrafter"/>
</dbReference>
<evidence type="ECO:0000256" key="7">
    <source>
        <dbReference type="ARBA" id="ARBA00023170"/>
    </source>
</evidence>
<dbReference type="InterPro" id="IPR015526">
    <property type="entry name" value="Frizzled/SFRP"/>
</dbReference>
<proteinExistence type="inferred from homology"/>
<dbReference type="WBParaSite" id="nRc.2.0.1.t33534-RA">
    <property type="protein sequence ID" value="nRc.2.0.1.t33534-RA"/>
    <property type="gene ID" value="nRc.2.0.1.g33534"/>
</dbReference>